<organism evidence="2 3">
    <name type="scientific">Nocardioides dokdonensis FR1436</name>
    <dbReference type="NCBI Taxonomy" id="1300347"/>
    <lineage>
        <taxon>Bacteria</taxon>
        <taxon>Bacillati</taxon>
        <taxon>Actinomycetota</taxon>
        <taxon>Actinomycetes</taxon>
        <taxon>Propionibacteriales</taxon>
        <taxon>Nocardioidaceae</taxon>
        <taxon>Nocardioides</taxon>
    </lineage>
</organism>
<keyword evidence="1" id="KW-1133">Transmembrane helix</keyword>
<feature type="transmembrane region" description="Helical" evidence="1">
    <location>
        <begin position="99"/>
        <end position="117"/>
    </location>
</feature>
<feature type="transmembrane region" description="Helical" evidence="1">
    <location>
        <begin position="46"/>
        <end position="68"/>
    </location>
</feature>
<feature type="transmembrane region" description="Helical" evidence="1">
    <location>
        <begin position="12"/>
        <end position="34"/>
    </location>
</feature>
<dbReference type="KEGG" id="ndk:I601_3962"/>
<dbReference type="RefSeq" id="WP_068113541.1">
    <property type="nucleotide sequence ID" value="NZ_CP015079.1"/>
</dbReference>
<accession>A0A1A9GPY1</accession>
<name>A0A1A9GPY1_9ACTN</name>
<protein>
    <submittedName>
        <fullName evidence="2">Uncharacterized protein</fullName>
    </submittedName>
</protein>
<feature type="transmembrane region" description="Helical" evidence="1">
    <location>
        <begin position="75"/>
        <end position="93"/>
    </location>
</feature>
<dbReference type="Proteomes" id="UP000077868">
    <property type="component" value="Chromosome"/>
</dbReference>
<evidence type="ECO:0000313" key="2">
    <source>
        <dbReference type="EMBL" id="ANH40359.1"/>
    </source>
</evidence>
<reference evidence="2 3" key="1">
    <citation type="submission" date="2016-03" db="EMBL/GenBank/DDBJ databases">
        <title>Complete genome sequence of a soil Actinobacterium, Nocardioides dokdonensis FR1436.</title>
        <authorList>
            <person name="Kwon S.-K."/>
            <person name="Kim K."/>
            <person name="Kim J.F."/>
        </authorList>
    </citation>
    <scope>NUCLEOTIDE SEQUENCE [LARGE SCALE GENOMIC DNA]</scope>
    <source>
        <strain evidence="2 3">FR1436</strain>
    </source>
</reference>
<keyword evidence="3" id="KW-1185">Reference proteome</keyword>
<evidence type="ECO:0000256" key="1">
    <source>
        <dbReference type="SAM" id="Phobius"/>
    </source>
</evidence>
<dbReference type="AlphaFoldDB" id="A0A1A9GPY1"/>
<gene>
    <name evidence="2" type="ORF">I601_3962</name>
</gene>
<dbReference type="STRING" id="1300347.I601_3962"/>
<proteinExistence type="predicted"/>
<sequence length="133" mass="13728">MHPEPAPAPPRPPAPLLVAASLGAVEGMVLLLLAAAELSSISSERLAMGTTTAAFFALFGLLLIACSWGLTRRAAWARGPLLLAQLIALGLAWSFRGTWAVVIALVVVSAITLAGLLHRETMAALGDEPAPRG</sequence>
<keyword evidence="1" id="KW-0812">Transmembrane</keyword>
<evidence type="ECO:0000313" key="3">
    <source>
        <dbReference type="Proteomes" id="UP000077868"/>
    </source>
</evidence>
<dbReference type="EMBL" id="CP015079">
    <property type="protein sequence ID" value="ANH40359.1"/>
    <property type="molecule type" value="Genomic_DNA"/>
</dbReference>
<keyword evidence="1" id="KW-0472">Membrane</keyword>
<dbReference type="PATRIC" id="fig|1300347.3.peg.3967"/>